<accession>A0A0F9Q9A4</accession>
<comment type="caution">
    <text evidence="1">The sequence shown here is derived from an EMBL/GenBank/DDBJ whole genome shotgun (WGS) entry which is preliminary data.</text>
</comment>
<protein>
    <submittedName>
        <fullName evidence="1">Uncharacterized protein</fullName>
    </submittedName>
</protein>
<dbReference type="GO" id="GO:0003743">
    <property type="term" value="F:translation initiation factor activity"/>
    <property type="evidence" value="ECO:0007669"/>
    <property type="project" value="InterPro"/>
</dbReference>
<dbReference type="SUPFAM" id="SSF75689">
    <property type="entry name" value="Zinc-binding domain of translation initiation factor 2 beta"/>
    <property type="match status" value="1"/>
</dbReference>
<evidence type="ECO:0000313" key="1">
    <source>
        <dbReference type="EMBL" id="KKN33632.1"/>
    </source>
</evidence>
<dbReference type="EMBL" id="LAZR01002162">
    <property type="protein sequence ID" value="KKN33632.1"/>
    <property type="molecule type" value="Genomic_DNA"/>
</dbReference>
<name>A0A0F9Q9A4_9ZZZZ</name>
<dbReference type="InterPro" id="IPR016190">
    <property type="entry name" value="Transl_init_fac_IF2/IF5_Zn-bd"/>
</dbReference>
<sequence length="37" mass="4415">MKCPYCKNINKQKYPSNLRSYVHCGNCGKYHHIKDDK</sequence>
<organism evidence="1">
    <name type="scientific">marine sediment metagenome</name>
    <dbReference type="NCBI Taxonomy" id="412755"/>
    <lineage>
        <taxon>unclassified sequences</taxon>
        <taxon>metagenomes</taxon>
        <taxon>ecological metagenomes</taxon>
    </lineage>
</organism>
<reference evidence="1" key="1">
    <citation type="journal article" date="2015" name="Nature">
        <title>Complex archaea that bridge the gap between prokaryotes and eukaryotes.</title>
        <authorList>
            <person name="Spang A."/>
            <person name="Saw J.H."/>
            <person name="Jorgensen S.L."/>
            <person name="Zaremba-Niedzwiedzka K."/>
            <person name="Martijn J."/>
            <person name="Lind A.E."/>
            <person name="van Eijk R."/>
            <person name="Schleper C."/>
            <person name="Guy L."/>
            <person name="Ettema T.J."/>
        </authorList>
    </citation>
    <scope>NUCLEOTIDE SEQUENCE</scope>
</reference>
<dbReference type="AlphaFoldDB" id="A0A0F9Q9A4"/>
<proteinExistence type="predicted"/>
<gene>
    <name evidence="1" type="ORF">LCGC14_0801700</name>
</gene>